<proteinExistence type="inferred from homology"/>
<evidence type="ECO:0000256" key="4">
    <source>
        <dbReference type="HAMAP-Rule" id="MF_02071"/>
    </source>
</evidence>
<dbReference type="GO" id="GO:0071555">
    <property type="term" value="P:cell wall organization"/>
    <property type="evidence" value="ECO:0007669"/>
    <property type="project" value="UniProtKB-KW"/>
</dbReference>
<dbReference type="EMBL" id="WJPP01000004">
    <property type="protein sequence ID" value="MRH78607.1"/>
    <property type="molecule type" value="Genomic_DNA"/>
</dbReference>
<dbReference type="GO" id="GO:0005886">
    <property type="term" value="C:plasma membrane"/>
    <property type="evidence" value="ECO:0007669"/>
    <property type="project" value="UniProtKB-SubCell"/>
</dbReference>
<comment type="subcellular location">
    <subcellularLocation>
        <location evidence="4">Cell membrane</location>
        <topology evidence="4">Lipid-anchor</topology>
    </subcellularLocation>
</comment>
<keyword evidence="2 4" id="KW-0456">Lyase</keyword>
<evidence type="ECO:0000256" key="1">
    <source>
        <dbReference type="ARBA" id="ARBA00022729"/>
    </source>
</evidence>
<dbReference type="GO" id="GO:0000270">
    <property type="term" value="P:peptidoglycan metabolic process"/>
    <property type="evidence" value="ECO:0007669"/>
    <property type="project" value="UniProtKB-UniRule"/>
</dbReference>
<dbReference type="InterPro" id="IPR036680">
    <property type="entry name" value="SPOR-like_sf"/>
</dbReference>
<accession>A0A6N7QWA1</accession>
<gene>
    <name evidence="4" type="primary">rlpA</name>
    <name evidence="7" type="ORF">GH984_07790</name>
</gene>
<dbReference type="EC" id="4.2.2.-" evidence="4"/>
<dbReference type="PROSITE" id="PS51257">
    <property type="entry name" value="PROKAR_LIPOPROTEIN"/>
    <property type="match status" value="1"/>
</dbReference>
<dbReference type="Gene3D" id="2.40.40.10">
    <property type="entry name" value="RlpA-like domain"/>
    <property type="match status" value="1"/>
</dbReference>
<reference evidence="7 8" key="1">
    <citation type="submission" date="2019-11" db="EMBL/GenBank/DDBJ databases">
        <authorList>
            <person name="Zhang X.Y."/>
        </authorList>
    </citation>
    <scope>NUCLEOTIDE SEQUENCE [LARGE SCALE GENOMIC DNA]</scope>
    <source>
        <strain evidence="7 8">C176</strain>
    </source>
</reference>
<comment type="function">
    <text evidence="4">Lytic transglycosylase with a strong preference for naked glycan strands that lack stem peptides.</text>
</comment>
<keyword evidence="4" id="KW-0564">Palmitate</keyword>
<dbReference type="Gene3D" id="3.30.70.1070">
    <property type="entry name" value="Sporulation related repeat"/>
    <property type="match status" value="1"/>
</dbReference>
<dbReference type="SUPFAM" id="SSF50685">
    <property type="entry name" value="Barwin-like endoglucanases"/>
    <property type="match status" value="1"/>
</dbReference>
<dbReference type="CDD" id="cd22268">
    <property type="entry name" value="DPBB_RlpA-like"/>
    <property type="match status" value="1"/>
</dbReference>
<comment type="similarity">
    <text evidence="4 5">Belongs to the RlpA family.</text>
</comment>
<dbReference type="InterPro" id="IPR012997">
    <property type="entry name" value="RplA"/>
</dbReference>
<dbReference type="Proteomes" id="UP000433788">
    <property type="component" value="Unassembled WGS sequence"/>
</dbReference>
<dbReference type="GO" id="GO:0042834">
    <property type="term" value="F:peptidoglycan binding"/>
    <property type="evidence" value="ECO:0007669"/>
    <property type="project" value="InterPro"/>
</dbReference>
<dbReference type="InterPro" id="IPR036908">
    <property type="entry name" value="RlpA-like_sf"/>
</dbReference>
<keyword evidence="8" id="KW-1185">Reference proteome</keyword>
<dbReference type="Pfam" id="PF03330">
    <property type="entry name" value="DPBB_1"/>
    <property type="match status" value="1"/>
</dbReference>
<feature type="domain" description="SPOR" evidence="6">
    <location>
        <begin position="185"/>
        <end position="263"/>
    </location>
</feature>
<keyword evidence="3 4" id="KW-0961">Cell wall biogenesis/degradation</keyword>
<dbReference type="InterPro" id="IPR009009">
    <property type="entry name" value="RlpA-like_DPBB"/>
</dbReference>
<name>A0A6N7QWA1_9GAMM</name>
<keyword evidence="4" id="KW-0472">Membrane</keyword>
<dbReference type="PROSITE" id="PS51724">
    <property type="entry name" value="SPOR"/>
    <property type="match status" value="1"/>
</dbReference>
<dbReference type="Pfam" id="PF05036">
    <property type="entry name" value="SPOR"/>
    <property type="match status" value="1"/>
</dbReference>
<evidence type="ECO:0000259" key="6">
    <source>
        <dbReference type="PROSITE" id="PS51724"/>
    </source>
</evidence>
<comment type="caution">
    <text evidence="7">The sequence shown here is derived from an EMBL/GenBank/DDBJ whole genome shotgun (WGS) entry which is preliminary data.</text>
</comment>
<evidence type="ECO:0000256" key="5">
    <source>
        <dbReference type="RuleBase" id="RU003495"/>
    </source>
</evidence>
<dbReference type="AlphaFoldDB" id="A0A6N7QWA1"/>
<protein>
    <recommendedName>
        <fullName evidence="4">Endolytic peptidoglycan transglycosylase RlpA</fullName>
        <ecNumber evidence="4">4.2.2.-</ecNumber>
    </recommendedName>
</protein>
<dbReference type="InterPro" id="IPR007730">
    <property type="entry name" value="SPOR-like_dom"/>
</dbReference>
<dbReference type="RefSeq" id="WP_153719664.1">
    <property type="nucleotide sequence ID" value="NZ_WJPP01000004.1"/>
</dbReference>
<evidence type="ECO:0000313" key="8">
    <source>
        <dbReference type="Proteomes" id="UP000433788"/>
    </source>
</evidence>
<keyword evidence="4" id="KW-0449">Lipoprotein</keyword>
<dbReference type="SUPFAM" id="SSF110997">
    <property type="entry name" value="Sporulation related repeat"/>
    <property type="match status" value="1"/>
</dbReference>
<dbReference type="InterPro" id="IPR034718">
    <property type="entry name" value="RlpA"/>
</dbReference>
<dbReference type="GO" id="GO:0008932">
    <property type="term" value="F:lytic endotransglycosylase activity"/>
    <property type="evidence" value="ECO:0007669"/>
    <property type="project" value="UniProtKB-UniRule"/>
</dbReference>
<sequence>MSNRHFIKGIPFFAALLIVGCSTPGPELGRAVGDGPGSHIADPSAIPDAVPQVAARSRYGNPREYEVFGKVYRVMDSAEGHRERGTASWYGKNFHGERTSSGEAYDMYAMTAAHKHLPLPTWVEVRHLETGQRIVVKVNDRGPFVGDRIIDLSYAAAAKLGMMEKGTAPVEIRALSPETTATADEPSNEVYYLQLAAFGSANNAAELQQQLTRAGLSAPAVVESGADGLHRVRLGPLHGVAAVDKVTNELAGSRFGMGHVVVSNESGTRP</sequence>
<dbReference type="PANTHER" id="PTHR34183">
    <property type="entry name" value="ENDOLYTIC PEPTIDOGLYCAN TRANSGLYCOSYLASE RLPA"/>
    <property type="match status" value="1"/>
</dbReference>
<dbReference type="NCBIfam" id="TIGR00413">
    <property type="entry name" value="rlpA"/>
    <property type="match status" value="1"/>
</dbReference>
<evidence type="ECO:0000313" key="7">
    <source>
        <dbReference type="EMBL" id="MRH78607.1"/>
    </source>
</evidence>
<dbReference type="HAMAP" id="MF_02071">
    <property type="entry name" value="RlpA"/>
    <property type="match status" value="1"/>
</dbReference>
<organism evidence="7 8">
    <name type="scientific">Spiribacter salilacus</name>
    <dbReference type="NCBI Taxonomy" id="2664894"/>
    <lineage>
        <taxon>Bacteria</taxon>
        <taxon>Pseudomonadati</taxon>
        <taxon>Pseudomonadota</taxon>
        <taxon>Gammaproteobacteria</taxon>
        <taxon>Chromatiales</taxon>
        <taxon>Ectothiorhodospiraceae</taxon>
        <taxon>Spiribacter</taxon>
    </lineage>
</organism>
<dbReference type="GO" id="GO:0009279">
    <property type="term" value="C:cell outer membrane"/>
    <property type="evidence" value="ECO:0007669"/>
    <property type="project" value="TreeGrafter"/>
</dbReference>
<evidence type="ECO:0000256" key="3">
    <source>
        <dbReference type="ARBA" id="ARBA00023316"/>
    </source>
</evidence>
<dbReference type="PANTHER" id="PTHR34183:SF1">
    <property type="entry name" value="ENDOLYTIC PEPTIDOGLYCAN TRANSGLYCOSYLASE RLPA"/>
    <property type="match status" value="1"/>
</dbReference>
<evidence type="ECO:0000256" key="2">
    <source>
        <dbReference type="ARBA" id="ARBA00023239"/>
    </source>
</evidence>
<keyword evidence="1" id="KW-0732">Signal</keyword>
<keyword evidence="4" id="KW-1003">Cell membrane</keyword>